<sequence>MSDSAERGSARLADAVASQVKQSFPAVSVELTPEREGQYCTLVDFVPPNPDGAIITLYANFDWSFTLECGRFIFFEDEPMLDDDEVAHVRLIVGQIESLARGGFRRSRFDRLIDFGRDRVAPWDA</sequence>
<gene>
    <name evidence="1" type="ORF">ACFQRL_00065</name>
</gene>
<organism evidence="1 2">
    <name type="scientific">Microbacterium fluvii</name>
    <dbReference type="NCBI Taxonomy" id="415215"/>
    <lineage>
        <taxon>Bacteria</taxon>
        <taxon>Bacillati</taxon>
        <taxon>Actinomycetota</taxon>
        <taxon>Actinomycetes</taxon>
        <taxon>Micrococcales</taxon>
        <taxon>Microbacteriaceae</taxon>
        <taxon>Microbacterium</taxon>
    </lineage>
</organism>
<evidence type="ECO:0000313" key="1">
    <source>
        <dbReference type="EMBL" id="MFC7267342.1"/>
    </source>
</evidence>
<name>A0ABW2H7J1_9MICO</name>
<comment type="caution">
    <text evidence="1">The sequence shown here is derived from an EMBL/GenBank/DDBJ whole genome shotgun (WGS) entry which is preliminary data.</text>
</comment>
<keyword evidence="2" id="KW-1185">Reference proteome</keyword>
<dbReference type="EMBL" id="JBHTBE010000001">
    <property type="protein sequence ID" value="MFC7267342.1"/>
    <property type="molecule type" value="Genomic_DNA"/>
</dbReference>
<accession>A0ABW2H7J1</accession>
<protein>
    <submittedName>
        <fullName evidence="1">Uncharacterized protein</fullName>
    </submittedName>
</protein>
<dbReference type="RefSeq" id="WP_262872297.1">
    <property type="nucleotide sequence ID" value="NZ_BAABKW010000008.1"/>
</dbReference>
<dbReference type="Proteomes" id="UP001596507">
    <property type="component" value="Unassembled WGS sequence"/>
</dbReference>
<evidence type="ECO:0000313" key="2">
    <source>
        <dbReference type="Proteomes" id="UP001596507"/>
    </source>
</evidence>
<reference evidence="2" key="1">
    <citation type="journal article" date="2019" name="Int. J. Syst. Evol. Microbiol.">
        <title>The Global Catalogue of Microorganisms (GCM) 10K type strain sequencing project: providing services to taxonomists for standard genome sequencing and annotation.</title>
        <authorList>
            <consortium name="The Broad Institute Genomics Platform"/>
            <consortium name="The Broad Institute Genome Sequencing Center for Infectious Disease"/>
            <person name="Wu L."/>
            <person name="Ma J."/>
        </authorList>
    </citation>
    <scope>NUCLEOTIDE SEQUENCE [LARGE SCALE GENOMIC DNA]</scope>
    <source>
        <strain evidence="2">CGMCC 1.15772</strain>
    </source>
</reference>
<proteinExistence type="predicted"/>